<reference evidence="6 7" key="1">
    <citation type="journal article" date="2022" name="Gigascience">
        <title>A chromosome-level genome assembly and annotation of the desert horned lizard, Phrynosoma platyrhinos, provides insight into chromosomal rearrangements among reptiles.</title>
        <authorList>
            <person name="Koochekian N."/>
            <person name="Ascanio A."/>
            <person name="Farleigh K."/>
            <person name="Card D.C."/>
            <person name="Schield D.R."/>
            <person name="Castoe T.A."/>
            <person name="Jezkova T."/>
        </authorList>
    </citation>
    <scope>NUCLEOTIDE SEQUENCE [LARGE SCALE GENOMIC DNA]</scope>
    <source>
        <strain evidence="6">NK-2021</strain>
    </source>
</reference>
<keyword evidence="2" id="KW-0378">Hydrolase</keyword>
<organism evidence="6 7">
    <name type="scientific">Phrynosoma platyrhinos</name>
    <name type="common">Desert horned lizard</name>
    <dbReference type="NCBI Taxonomy" id="52577"/>
    <lineage>
        <taxon>Eukaryota</taxon>
        <taxon>Metazoa</taxon>
        <taxon>Chordata</taxon>
        <taxon>Craniata</taxon>
        <taxon>Vertebrata</taxon>
        <taxon>Euteleostomi</taxon>
        <taxon>Lepidosauria</taxon>
        <taxon>Squamata</taxon>
        <taxon>Bifurcata</taxon>
        <taxon>Unidentata</taxon>
        <taxon>Episquamata</taxon>
        <taxon>Toxicofera</taxon>
        <taxon>Iguania</taxon>
        <taxon>Phrynosomatidae</taxon>
        <taxon>Phrynosomatinae</taxon>
        <taxon>Phrynosoma</taxon>
    </lineage>
</organism>
<dbReference type="InterPro" id="IPR029058">
    <property type="entry name" value="AB_hydrolase_fold"/>
</dbReference>
<evidence type="ECO:0000256" key="2">
    <source>
        <dbReference type="ARBA" id="ARBA00022801"/>
    </source>
</evidence>
<dbReference type="InterPro" id="IPR033140">
    <property type="entry name" value="Lipase_GDXG_put_SER_AS"/>
</dbReference>
<accession>A0ABQ7T3G1</accession>
<evidence type="ECO:0000256" key="3">
    <source>
        <dbReference type="ARBA" id="ARBA00023157"/>
    </source>
</evidence>
<proteinExistence type="inferred from homology"/>
<dbReference type="EMBL" id="JAIPUX010001880">
    <property type="protein sequence ID" value="KAH0624088.1"/>
    <property type="molecule type" value="Genomic_DNA"/>
</dbReference>
<dbReference type="PANTHER" id="PTHR48081:SF28">
    <property type="entry name" value="ALPHA_BETA HYDROLASE FOLD-3 DOMAIN-CONTAINING PROTEIN"/>
    <property type="match status" value="1"/>
</dbReference>
<evidence type="ECO:0000313" key="6">
    <source>
        <dbReference type="EMBL" id="KAH0624088.1"/>
    </source>
</evidence>
<gene>
    <name evidence="6" type="ORF">JD844_007437</name>
</gene>
<evidence type="ECO:0000313" key="7">
    <source>
        <dbReference type="Proteomes" id="UP000826234"/>
    </source>
</evidence>
<feature type="active site" evidence="4">
    <location>
        <position position="186"/>
    </location>
</feature>
<dbReference type="InterPro" id="IPR013094">
    <property type="entry name" value="AB_hydrolase_3"/>
</dbReference>
<dbReference type="Gene3D" id="3.40.50.1820">
    <property type="entry name" value="alpha/beta hydrolase"/>
    <property type="match status" value="1"/>
</dbReference>
<sequence length="400" mass="45849">MGKKALFLLIASILIAYYVYTPFPENIEERWKLMLMNAAFKTLGHVADIAENLGLMHHMEIMMLITSMQYTAPLSDEKVTVTDTKMNDIPVRLYIPKGKPDSLKRAVIYIHGGGWCLGGTDWGYSNATCSTPKCKGKDYRMYRLAPKYHFPVHFEDVYTVAKYFLQRSVLEQYKVDPSRVCISGDSAGGNLAAAVTQQLLDDPDVKVKLKIQVLIYPALQTIDFNLPSYQENENMPILPKSLMLRFWSEYFTTDLSLMEAMENNQHVPLEFSHLFKFVNWSDWLPERFKRNHVYTSPTLGSPKLGQKYPGFLDPRAAPLLVEDIRLRGLPITYVITCQYDVLRDDGIIYVSRLREVGVPVIHEHLEDAVHGMLMFISSPLFLTSSQMAVNNYIEWLNKNL</sequence>
<feature type="domain" description="Alpha/beta hydrolase fold-3" evidence="5">
    <location>
        <begin position="107"/>
        <end position="254"/>
    </location>
</feature>
<dbReference type="PANTHER" id="PTHR48081">
    <property type="entry name" value="AB HYDROLASE SUPERFAMILY PROTEIN C4A8.06C"/>
    <property type="match status" value="1"/>
</dbReference>
<comment type="similarity">
    <text evidence="1">Belongs to the 'GDXG' lipolytic enzyme family.</text>
</comment>
<dbReference type="Pfam" id="PF07859">
    <property type="entry name" value="Abhydrolase_3"/>
    <property type="match status" value="2"/>
</dbReference>
<dbReference type="PIRSF" id="PIRSF037251">
    <property type="entry name" value="Arylacetamide_deacetylase"/>
    <property type="match status" value="1"/>
</dbReference>
<dbReference type="Proteomes" id="UP000826234">
    <property type="component" value="Unassembled WGS sequence"/>
</dbReference>
<dbReference type="InterPro" id="IPR017157">
    <property type="entry name" value="Arylacetamide_deacetylase"/>
</dbReference>
<comment type="caution">
    <text evidence="6">The sequence shown here is derived from an EMBL/GenBank/DDBJ whole genome shotgun (WGS) entry which is preliminary data.</text>
</comment>
<dbReference type="SUPFAM" id="SSF53474">
    <property type="entry name" value="alpha/beta-Hydrolases"/>
    <property type="match status" value="1"/>
</dbReference>
<keyword evidence="7" id="KW-1185">Reference proteome</keyword>
<dbReference type="PROSITE" id="PS01174">
    <property type="entry name" value="LIPASE_GDXG_SER"/>
    <property type="match status" value="1"/>
</dbReference>
<evidence type="ECO:0000259" key="5">
    <source>
        <dbReference type="Pfam" id="PF07859"/>
    </source>
</evidence>
<name>A0ABQ7T3G1_PHRPL</name>
<dbReference type="InterPro" id="IPR050300">
    <property type="entry name" value="GDXG_lipolytic_enzyme"/>
</dbReference>
<evidence type="ECO:0000256" key="1">
    <source>
        <dbReference type="ARBA" id="ARBA00010515"/>
    </source>
</evidence>
<keyword evidence="3" id="KW-1015">Disulfide bond</keyword>
<feature type="domain" description="Alpha/beta hydrolase fold-3" evidence="5">
    <location>
        <begin position="312"/>
        <end position="373"/>
    </location>
</feature>
<evidence type="ECO:0000256" key="4">
    <source>
        <dbReference type="PROSITE-ProRule" id="PRU10038"/>
    </source>
</evidence>
<protein>
    <recommendedName>
        <fullName evidence="5">Alpha/beta hydrolase fold-3 domain-containing protein</fullName>
    </recommendedName>
</protein>